<evidence type="ECO:0000256" key="1">
    <source>
        <dbReference type="SAM" id="Coils"/>
    </source>
</evidence>
<accession>A0ABN7SWI6</accession>
<name>A0ABN7SWI6_OIKDI</name>
<organism evidence="2 3">
    <name type="scientific">Oikopleura dioica</name>
    <name type="common">Tunicate</name>
    <dbReference type="NCBI Taxonomy" id="34765"/>
    <lineage>
        <taxon>Eukaryota</taxon>
        <taxon>Metazoa</taxon>
        <taxon>Chordata</taxon>
        <taxon>Tunicata</taxon>
        <taxon>Appendicularia</taxon>
        <taxon>Copelata</taxon>
        <taxon>Oikopleuridae</taxon>
        <taxon>Oikopleura</taxon>
    </lineage>
</organism>
<evidence type="ECO:0000313" key="2">
    <source>
        <dbReference type="EMBL" id="CAG5109759.1"/>
    </source>
</evidence>
<feature type="coiled-coil region" evidence="1">
    <location>
        <begin position="71"/>
        <end position="101"/>
    </location>
</feature>
<sequence>MPEHTERQKFLLKKYNMDPETWLSRDELEEGINQYVIRSKGSKKTVRRNILQLRAIFKGYRFRPPSSGEHRDESMNQNETIEKLKIQLKKEQKENLKLHEKLFRSIKTQESVNKMNEKLLEGKENSLLQRN</sequence>
<dbReference type="Proteomes" id="UP001158576">
    <property type="component" value="Chromosome 2"/>
</dbReference>
<reference evidence="2 3" key="1">
    <citation type="submission" date="2021-04" db="EMBL/GenBank/DDBJ databases">
        <authorList>
            <person name="Bliznina A."/>
        </authorList>
    </citation>
    <scope>NUCLEOTIDE SEQUENCE [LARGE SCALE GENOMIC DNA]</scope>
</reference>
<gene>
    <name evidence="2" type="ORF">OKIOD_LOCUS13018</name>
</gene>
<keyword evidence="1" id="KW-0175">Coiled coil</keyword>
<protein>
    <submittedName>
        <fullName evidence="2">Oidioi.mRNA.OKI2018_I69.chr2.g4253.t1.cds</fullName>
    </submittedName>
</protein>
<keyword evidence="3" id="KW-1185">Reference proteome</keyword>
<proteinExistence type="predicted"/>
<evidence type="ECO:0000313" key="3">
    <source>
        <dbReference type="Proteomes" id="UP001158576"/>
    </source>
</evidence>
<dbReference type="EMBL" id="OU015567">
    <property type="protein sequence ID" value="CAG5109759.1"/>
    <property type="molecule type" value="Genomic_DNA"/>
</dbReference>